<proteinExistence type="predicted"/>
<dbReference type="AlphaFoldDB" id="A0A3M7LFB0"/>
<comment type="caution">
    <text evidence="1">The sequence shown here is derived from an EMBL/GenBank/DDBJ whole genome shotgun (WGS) entry which is preliminary data.</text>
</comment>
<name>A0A3M7LFB0_9FLAO</name>
<accession>A0A3M7LFB0</accession>
<keyword evidence="2" id="KW-1185">Reference proteome</keyword>
<evidence type="ECO:0000313" key="1">
    <source>
        <dbReference type="EMBL" id="RMZ60740.1"/>
    </source>
</evidence>
<gene>
    <name evidence="1" type="ORF">D1632_01815</name>
</gene>
<dbReference type="Proteomes" id="UP000267524">
    <property type="component" value="Unassembled WGS sequence"/>
</dbReference>
<evidence type="ECO:0000313" key="2">
    <source>
        <dbReference type="Proteomes" id="UP000267524"/>
    </source>
</evidence>
<sequence length="68" mass="8338">MELKSIHFYLIKNYFEKIYNLASLSIFKSFLNFKTRTRNRAPPLRQEIKSLALYTSEKITREEKMKYR</sequence>
<organism evidence="1 2">
    <name type="scientific">Chryseobacterium nematophagum</name>
    <dbReference type="NCBI Taxonomy" id="2305228"/>
    <lineage>
        <taxon>Bacteria</taxon>
        <taxon>Pseudomonadati</taxon>
        <taxon>Bacteroidota</taxon>
        <taxon>Flavobacteriia</taxon>
        <taxon>Flavobacteriales</taxon>
        <taxon>Weeksellaceae</taxon>
        <taxon>Chryseobacterium group</taxon>
        <taxon>Chryseobacterium</taxon>
    </lineage>
</organism>
<protein>
    <submittedName>
        <fullName evidence="1">Uncharacterized protein</fullName>
    </submittedName>
</protein>
<dbReference type="EMBL" id="QWIV01000005">
    <property type="protein sequence ID" value="RMZ60740.1"/>
    <property type="molecule type" value="Genomic_DNA"/>
</dbReference>
<reference evidence="1 2" key="1">
    <citation type="submission" date="2018-08" db="EMBL/GenBank/DDBJ databases">
        <title>Chryseobacterium nematophagum: a novel matrix digesting pathogen of nematodes.</title>
        <authorList>
            <person name="Page A."/>
            <person name="Roberts M."/>
            <person name="Felix M.-A."/>
            <person name="Weir W."/>
        </authorList>
    </citation>
    <scope>NUCLEOTIDE SEQUENCE [LARGE SCALE GENOMIC DNA]</scope>
    <source>
        <strain evidence="1 2">JUb275</strain>
    </source>
</reference>